<proteinExistence type="predicted"/>
<organism evidence="1 2">
    <name type="scientific">Pseudoxanthomonas winnipegensis</name>
    <dbReference type="NCBI Taxonomy" id="2480810"/>
    <lineage>
        <taxon>Bacteria</taxon>
        <taxon>Pseudomonadati</taxon>
        <taxon>Pseudomonadota</taxon>
        <taxon>Gammaproteobacteria</taxon>
        <taxon>Lysobacterales</taxon>
        <taxon>Lysobacteraceae</taxon>
        <taxon>Pseudoxanthomonas</taxon>
    </lineage>
</organism>
<sequence length="119" mass="12688">MELKNFVKATLVQIAQGVKDAQGEVREIGGSVNPYERYDTGGMGTHLSRGVVQTVNFDVAITASEGSTSREGIGVVVASIALGKRNESNDQSSSVSRVQFEVPLALPDGDNLYSTRPME</sequence>
<comment type="caution">
    <text evidence="1">The sequence shown here is derived from an EMBL/GenBank/DDBJ whole genome shotgun (WGS) entry which is preliminary data.</text>
</comment>
<dbReference type="RefSeq" id="WP_130516685.1">
    <property type="nucleotide sequence ID" value="NZ_SHMA01000004.1"/>
</dbReference>
<dbReference type="EMBL" id="SHMB01000002">
    <property type="protein sequence ID" value="TAA31104.1"/>
    <property type="molecule type" value="Genomic_DNA"/>
</dbReference>
<dbReference type="Proteomes" id="UP000291286">
    <property type="component" value="Unassembled WGS sequence"/>
</dbReference>
<protein>
    <submittedName>
        <fullName evidence="1">Uncharacterized protein</fullName>
    </submittedName>
</protein>
<name>A0A4Q8LKS3_9GAMM</name>
<evidence type="ECO:0000313" key="1">
    <source>
        <dbReference type="EMBL" id="TAA31104.1"/>
    </source>
</evidence>
<accession>A0A4Q8LKS3</accession>
<gene>
    <name evidence="1" type="ORF">EA661_05850</name>
</gene>
<dbReference type="AlphaFoldDB" id="A0A4Q8LKS3"/>
<reference evidence="1 2" key="1">
    <citation type="submission" date="2019-02" db="EMBL/GenBank/DDBJ databases">
        <title>WGS of Pseudoxanthomonas species novum from clinical isolates.</title>
        <authorList>
            <person name="Bernier A.-M."/>
            <person name="Bernard K."/>
            <person name="Vachon A."/>
        </authorList>
    </citation>
    <scope>NUCLEOTIDE SEQUENCE [LARGE SCALE GENOMIC DNA]</scope>
    <source>
        <strain evidence="1 2">NML171202</strain>
    </source>
</reference>
<evidence type="ECO:0000313" key="2">
    <source>
        <dbReference type="Proteomes" id="UP000291286"/>
    </source>
</evidence>